<keyword evidence="2" id="KW-0560">Oxidoreductase</keyword>
<comment type="pathway">
    <text evidence="2">Carbohydrate biosynthesis; dTDP-L-rhamnose biosynthesis.</text>
</comment>
<dbReference type="GO" id="GO:0019305">
    <property type="term" value="P:dTDP-rhamnose biosynthetic process"/>
    <property type="evidence" value="ECO:0007669"/>
    <property type="project" value="UniProtKB-UniPathway"/>
</dbReference>
<dbReference type="AlphaFoldDB" id="A0A1F5PY64"/>
<dbReference type="InterPro" id="IPR005913">
    <property type="entry name" value="dTDP_dehydrorham_reduct"/>
</dbReference>
<proteinExistence type="inferred from homology"/>
<name>A0A1F5PY64_9BACT</name>
<dbReference type="SUPFAM" id="SSF51735">
    <property type="entry name" value="NAD(P)-binding Rossmann-fold domains"/>
    <property type="match status" value="1"/>
</dbReference>
<dbReference type="NCBIfam" id="TIGR01214">
    <property type="entry name" value="rmlD"/>
    <property type="match status" value="1"/>
</dbReference>
<dbReference type="Gene3D" id="3.90.25.10">
    <property type="entry name" value="UDP-galactose 4-epimerase, domain 1"/>
    <property type="match status" value="1"/>
</dbReference>
<gene>
    <name evidence="4" type="ORF">A3B10_00675</name>
</gene>
<dbReference type="InterPro" id="IPR029903">
    <property type="entry name" value="RmlD-like-bd"/>
</dbReference>
<comment type="caution">
    <text evidence="4">The sequence shown here is derived from an EMBL/GenBank/DDBJ whole genome shotgun (WGS) entry which is preliminary data.</text>
</comment>
<dbReference type="InterPro" id="IPR036291">
    <property type="entry name" value="NAD(P)-bd_dom_sf"/>
</dbReference>
<keyword evidence="2" id="KW-0521">NADP</keyword>
<evidence type="ECO:0000256" key="2">
    <source>
        <dbReference type="RuleBase" id="RU364082"/>
    </source>
</evidence>
<comment type="function">
    <text evidence="2">Catalyzes the reduction of dTDP-6-deoxy-L-lyxo-4-hexulose to yield dTDP-L-rhamnose.</text>
</comment>
<dbReference type="EMBL" id="MFFB01000012">
    <property type="protein sequence ID" value="OGE94652.1"/>
    <property type="molecule type" value="Genomic_DNA"/>
</dbReference>
<dbReference type="STRING" id="1817841.A3B10_00675"/>
<evidence type="ECO:0000313" key="5">
    <source>
        <dbReference type="Proteomes" id="UP000177281"/>
    </source>
</evidence>
<protein>
    <recommendedName>
        <fullName evidence="2">dTDP-4-dehydrorhamnose reductase</fullName>
        <ecNumber evidence="2">1.1.1.133</ecNumber>
    </recommendedName>
</protein>
<accession>A0A1F5PY64</accession>
<dbReference type="EC" id="1.1.1.133" evidence="2"/>
<dbReference type="GO" id="GO:0008831">
    <property type="term" value="F:dTDP-4-dehydrorhamnose reductase activity"/>
    <property type="evidence" value="ECO:0007669"/>
    <property type="project" value="UniProtKB-EC"/>
</dbReference>
<dbReference type="UniPathway" id="UPA00124"/>
<dbReference type="Proteomes" id="UP000177281">
    <property type="component" value="Unassembled WGS sequence"/>
</dbReference>
<evidence type="ECO:0000256" key="1">
    <source>
        <dbReference type="ARBA" id="ARBA00010944"/>
    </source>
</evidence>
<dbReference type="PANTHER" id="PTHR10491">
    <property type="entry name" value="DTDP-4-DEHYDRORHAMNOSE REDUCTASE"/>
    <property type="match status" value="1"/>
</dbReference>
<feature type="domain" description="RmlD-like substrate binding" evidence="3">
    <location>
        <begin position="1"/>
        <end position="274"/>
    </location>
</feature>
<dbReference type="GO" id="GO:0005829">
    <property type="term" value="C:cytosol"/>
    <property type="evidence" value="ECO:0007669"/>
    <property type="project" value="TreeGrafter"/>
</dbReference>
<dbReference type="PANTHER" id="PTHR10491:SF4">
    <property type="entry name" value="METHIONINE ADENOSYLTRANSFERASE 2 SUBUNIT BETA"/>
    <property type="match status" value="1"/>
</dbReference>
<organism evidence="4 5">
    <name type="scientific">Candidatus Doudnabacteria bacterium RIFCSPLOWO2_01_FULL_44_21</name>
    <dbReference type="NCBI Taxonomy" id="1817841"/>
    <lineage>
        <taxon>Bacteria</taxon>
        <taxon>Candidatus Doudnaibacteriota</taxon>
    </lineage>
</organism>
<sequence length="275" mass="30806">MKILILGAKGSLGQTFVDLYSDHEVSAWDRQELDITDENLAHDHITELAPKLIINCAGYNNVDQAEDEREAADSINGYAVGFIARAADEIGAILVSYSTGQVFDGGNASGYNEDDETRPVNAYGKSKLLGEMELQEKAEKYYLIRTCWLYGQPAAGKKSFTDIMLDLAAGHQPINAVTDEFGKPTFVVDLAQATRALIEERKPFGIYHLTNSGVASRYDWAKEIFAIKKMKVNLQAMDASFFERKAKRPKYEVLNNTKFIELRPWTEALKEYLNT</sequence>
<reference evidence="4 5" key="1">
    <citation type="journal article" date="2016" name="Nat. Commun.">
        <title>Thousands of microbial genomes shed light on interconnected biogeochemical processes in an aquifer system.</title>
        <authorList>
            <person name="Anantharaman K."/>
            <person name="Brown C.T."/>
            <person name="Hug L.A."/>
            <person name="Sharon I."/>
            <person name="Castelle C.J."/>
            <person name="Probst A.J."/>
            <person name="Thomas B.C."/>
            <person name="Singh A."/>
            <person name="Wilkins M.J."/>
            <person name="Karaoz U."/>
            <person name="Brodie E.L."/>
            <person name="Williams K.H."/>
            <person name="Hubbard S.S."/>
            <person name="Banfield J.F."/>
        </authorList>
    </citation>
    <scope>NUCLEOTIDE SEQUENCE [LARGE SCALE GENOMIC DNA]</scope>
</reference>
<dbReference type="Gene3D" id="3.40.50.720">
    <property type="entry name" value="NAD(P)-binding Rossmann-like Domain"/>
    <property type="match status" value="1"/>
</dbReference>
<evidence type="ECO:0000313" key="4">
    <source>
        <dbReference type="EMBL" id="OGE94652.1"/>
    </source>
</evidence>
<dbReference type="Pfam" id="PF04321">
    <property type="entry name" value="RmlD_sub_bind"/>
    <property type="match status" value="1"/>
</dbReference>
<comment type="similarity">
    <text evidence="1 2">Belongs to the dTDP-4-dehydrorhamnose reductase family.</text>
</comment>
<evidence type="ECO:0000259" key="3">
    <source>
        <dbReference type="Pfam" id="PF04321"/>
    </source>
</evidence>
<dbReference type="CDD" id="cd05254">
    <property type="entry name" value="dTDP_HR_like_SDR_e"/>
    <property type="match status" value="1"/>
</dbReference>